<evidence type="ECO:0000256" key="5">
    <source>
        <dbReference type="ARBA" id="ARBA00022989"/>
    </source>
</evidence>
<feature type="region of interest" description="Disordered" evidence="7">
    <location>
        <begin position="1"/>
        <end position="89"/>
    </location>
</feature>
<reference evidence="9" key="1">
    <citation type="journal article" date="2023" name="G3 (Bethesda)">
        <title>A reference genome for the long-term kleptoplast-retaining sea slug Elysia crispata morphotype clarki.</title>
        <authorList>
            <person name="Eastman K.E."/>
            <person name="Pendleton A.L."/>
            <person name="Shaikh M.A."/>
            <person name="Suttiyut T."/>
            <person name="Ogas R."/>
            <person name="Tomko P."/>
            <person name="Gavelis G."/>
            <person name="Widhalm J.R."/>
            <person name="Wisecaver J.H."/>
        </authorList>
    </citation>
    <scope>NUCLEOTIDE SEQUENCE</scope>
    <source>
        <strain evidence="9">ECLA1</strain>
    </source>
</reference>
<evidence type="ECO:0000256" key="7">
    <source>
        <dbReference type="SAM" id="MobiDB-lite"/>
    </source>
</evidence>
<dbReference type="InterPro" id="IPR007007">
    <property type="entry name" value="Ninjurin"/>
</dbReference>
<feature type="compositionally biased region" description="Polar residues" evidence="7">
    <location>
        <begin position="33"/>
        <end position="42"/>
    </location>
</feature>
<evidence type="ECO:0000256" key="4">
    <source>
        <dbReference type="ARBA" id="ARBA00022889"/>
    </source>
</evidence>
<dbReference type="EMBL" id="JAWDGP010001156">
    <property type="protein sequence ID" value="KAK3794052.1"/>
    <property type="molecule type" value="Genomic_DNA"/>
</dbReference>
<keyword evidence="4" id="KW-0130">Cell adhesion</keyword>
<comment type="subcellular location">
    <subcellularLocation>
        <location evidence="1">Membrane</location>
        <topology evidence="1">Multi-pass membrane protein</topology>
    </subcellularLocation>
</comment>
<dbReference type="GO" id="GO:0016020">
    <property type="term" value="C:membrane"/>
    <property type="evidence" value="ECO:0007669"/>
    <property type="project" value="UniProtKB-SubCell"/>
</dbReference>
<accession>A0AAE1AW98</accession>
<sequence length="257" mass="27733">MSGEALADGNKSGPAEIELKPVTPASDMPKVSPTENGKTSTDAGAANGRSPGAPVVVQLVSAERSRDVSPESSTRAEDDPDGVNLTPETLGPLLSTNQYTVRKMAAQGLMDVALMMANISQLRTLITAGPDLEYYYVLIYMVSFSLAAQVVFAIIIFIIWMRETEDNYREEFLATIKQIAASKSAESQAAKESLRVDRAKLEEKFRRHEWTNRLNYGTIVLVFMITVTNMFITGFGIKLEAPSAGGGSTSNQSGVTG</sequence>
<evidence type="ECO:0000256" key="6">
    <source>
        <dbReference type="ARBA" id="ARBA00023136"/>
    </source>
</evidence>
<evidence type="ECO:0000256" key="3">
    <source>
        <dbReference type="ARBA" id="ARBA00022692"/>
    </source>
</evidence>
<feature type="compositionally biased region" description="Basic and acidic residues" evidence="7">
    <location>
        <begin position="63"/>
        <end position="77"/>
    </location>
</feature>
<dbReference type="Proteomes" id="UP001283361">
    <property type="component" value="Unassembled WGS sequence"/>
</dbReference>
<comment type="similarity">
    <text evidence="2">Belongs to the ninjurin family.</text>
</comment>
<name>A0AAE1AW98_9GAST</name>
<evidence type="ECO:0000313" key="9">
    <source>
        <dbReference type="EMBL" id="KAK3794052.1"/>
    </source>
</evidence>
<evidence type="ECO:0000313" key="10">
    <source>
        <dbReference type="Proteomes" id="UP001283361"/>
    </source>
</evidence>
<dbReference type="GO" id="GO:0007155">
    <property type="term" value="P:cell adhesion"/>
    <property type="evidence" value="ECO:0007669"/>
    <property type="project" value="UniProtKB-KW"/>
</dbReference>
<feature type="transmembrane region" description="Helical" evidence="8">
    <location>
        <begin position="214"/>
        <end position="237"/>
    </location>
</feature>
<evidence type="ECO:0000256" key="2">
    <source>
        <dbReference type="ARBA" id="ARBA00008141"/>
    </source>
</evidence>
<protein>
    <submittedName>
        <fullName evidence="9">Uncharacterized protein</fullName>
    </submittedName>
</protein>
<evidence type="ECO:0000256" key="1">
    <source>
        <dbReference type="ARBA" id="ARBA00004141"/>
    </source>
</evidence>
<gene>
    <name evidence="9" type="ORF">RRG08_028484</name>
</gene>
<dbReference type="Pfam" id="PF04923">
    <property type="entry name" value="Ninjurin"/>
    <property type="match status" value="1"/>
</dbReference>
<keyword evidence="3 8" id="KW-0812">Transmembrane</keyword>
<dbReference type="GO" id="GO:0042246">
    <property type="term" value="P:tissue regeneration"/>
    <property type="evidence" value="ECO:0007669"/>
    <property type="project" value="InterPro"/>
</dbReference>
<keyword evidence="6 8" id="KW-0472">Membrane</keyword>
<feature type="transmembrane region" description="Helical" evidence="8">
    <location>
        <begin position="134"/>
        <end position="160"/>
    </location>
</feature>
<dbReference type="PANTHER" id="PTHR12316:SF17">
    <property type="entry name" value="NINJURIN C, ISOFORM D"/>
    <property type="match status" value="1"/>
</dbReference>
<dbReference type="PANTHER" id="PTHR12316">
    <property type="entry name" value="NINJURIN-RELATED"/>
    <property type="match status" value="1"/>
</dbReference>
<keyword evidence="10" id="KW-1185">Reference proteome</keyword>
<dbReference type="AlphaFoldDB" id="A0AAE1AW98"/>
<comment type="caution">
    <text evidence="9">The sequence shown here is derived from an EMBL/GenBank/DDBJ whole genome shotgun (WGS) entry which is preliminary data.</text>
</comment>
<organism evidence="9 10">
    <name type="scientific">Elysia crispata</name>
    <name type="common">lettuce slug</name>
    <dbReference type="NCBI Taxonomy" id="231223"/>
    <lineage>
        <taxon>Eukaryota</taxon>
        <taxon>Metazoa</taxon>
        <taxon>Spiralia</taxon>
        <taxon>Lophotrochozoa</taxon>
        <taxon>Mollusca</taxon>
        <taxon>Gastropoda</taxon>
        <taxon>Heterobranchia</taxon>
        <taxon>Euthyneura</taxon>
        <taxon>Panpulmonata</taxon>
        <taxon>Sacoglossa</taxon>
        <taxon>Placobranchoidea</taxon>
        <taxon>Plakobranchidae</taxon>
        <taxon>Elysia</taxon>
    </lineage>
</organism>
<proteinExistence type="inferred from homology"/>
<evidence type="ECO:0000256" key="8">
    <source>
        <dbReference type="SAM" id="Phobius"/>
    </source>
</evidence>
<keyword evidence="5 8" id="KW-1133">Transmembrane helix</keyword>